<sequence>MTESTLLDAKLVRTEDIRNTASIPRLTSMDGSSVGFLETLENALSLLQEKDFHAIGLLLVVEGCTLPSNVIRMTGVWLNVGVSHNKWLK</sequence>
<comment type="caution">
    <text evidence="1">The sequence shown here is derived from an EMBL/GenBank/DDBJ whole genome shotgun (WGS) entry which is preliminary data.</text>
</comment>
<dbReference type="AlphaFoldDB" id="A0A5J9VT76"/>
<proteinExistence type="predicted"/>
<evidence type="ECO:0000313" key="2">
    <source>
        <dbReference type="Proteomes" id="UP000324897"/>
    </source>
</evidence>
<gene>
    <name evidence="1" type="ORF">EJB05_12461</name>
</gene>
<evidence type="ECO:0000313" key="1">
    <source>
        <dbReference type="EMBL" id="TVU39058.1"/>
    </source>
</evidence>
<name>A0A5J9VT76_9POAL</name>
<dbReference type="Gramene" id="TVU39058">
    <property type="protein sequence ID" value="TVU39058"/>
    <property type="gene ID" value="EJB05_12461"/>
</dbReference>
<organism evidence="1 2">
    <name type="scientific">Eragrostis curvula</name>
    <name type="common">weeping love grass</name>
    <dbReference type="NCBI Taxonomy" id="38414"/>
    <lineage>
        <taxon>Eukaryota</taxon>
        <taxon>Viridiplantae</taxon>
        <taxon>Streptophyta</taxon>
        <taxon>Embryophyta</taxon>
        <taxon>Tracheophyta</taxon>
        <taxon>Spermatophyta</taxon>
        <taxon>Magnoliopsida</taxon>
        <taxon>Liliopsida</taxon>
        <taxon>Poales</taxon>
        <taxon>Poaceae</taxon>
        <taxon>PACMAD clade</taxon>
        <taxon>Chloridoideae</taxon>
        <taxon>Eragrostideae</taxon>
        <taxon>Eragrostidinae</taxon>
        <taxon>Eragrostis</taxon>
    </lineage>
</organism>
<protein>
    <submittedName>
        <fullName evidence="1">Uncharacterized protein</fullName>
    </submittedName>
</protein>
<dbReference type="Proteomes" id="UP000324897">
    <property type="component" value="Chromosome 4"/>
</dbReference>
<dbReference type="EMBL" id="RWGY01000007">
    <property type="protein sequence ID" value="TVU39058.1"/>
    <property type="molecule type" value="Genomic_DNA"/>
</dbReference>
<keyword evidence="2" id="KW-1185">Reference proteome</keyword>
<accession>A0A5J9VT76</accession>
<reference evidence="1 2" key="1">
    <citation type="journal article" date="2019" name="Sci. Rep.">
        <title>A high-quality genome of Eragrostis curvula grass provides insights into Poaceae evolution and supports new strategies to enhance forage quality.</title>
        <authorList>
            <person name="Carballo J."/>
            <person name="Santos B.A.C.M."/>
            <person name="Zappacosta D."/>
            <person name="Garbus I."/>
            <person name="Selva J.P."/>
            <person name="Gallo C.A."/>
            <person name="Diaz A."/>
            <person name="Albertini E."/>
            <person name="Caccamo M."/>
            <person name="Echenique V."/>
        </authorList>
    </citation>
    <scope>NUCLEOTIDE SEQUENCE [LARGE SCALE GENOMIC DNA]</scope>
    <source>
        <strain evidence="2">cv. Victoria</strain>
        <tissue evidence="1">Leaf</tissue>
    </source>
</reference>